<dbReference type="EMBL" id="AP022870">
    <property type="protein sequence ID" value="BCB74623.1"/>
    <property type="molecule type" value="Genomic_DNA"/>
</dbReference>
<name>A0A6F8XLE0_9ACTN</name>
<dbReference type="AlphaFoldDB" id="A0A6F8XLE0"/>
<gene>
    <name evidence="1" type="ORF">Pflav_010330</name>
</gene>
<proteinExistence type="predicted"/>
<protein>
    <submittedName>
        <fullName evidence="1">Uncharacterized protein</fullName>
    </submittedName>
</protein>
<dbReference type="RefSeq" id="WP_232070990.1">
    <property type="nucleotide sequence ID" value="NZ_AP022870.1"/>
</dbReference>
<organism evidence="1 2">
    <name type="scientific">Phytohabitans flavus</name>
    <dbReference type="NCBI Taxonomy" id="1076124"/>
    <lineage>
        <taxon>Bacteria</taxon>
        <taxon>Bacillati</taxon>
        <taxon>Actinomycetota</taxon>
        <taxon>Actinomycetes</taxon>
        <taxon>Micromonosporales</taxon>
        <taxon>Micromonosporaceae</taxon>
    </lineage>
</organism>
<accession>A0A6F8XLE0</accession>
<evidence type="ECO:0000313" key="1">
    <source>
        <dbReference type="EMBL" id="BCB74623.1"/>
    </source>
</evidence>
<dbReference type="Proteomes" id="UP000502508">
    <property type="component" value="Chromosome"/>
</dbReference>
<dbReference type="KEGG" id="pfla:Pflav_010330"/>
<evidence type="ECO:0000313" key="2">
    <source>
        <dbReference type="Proteomes" id="UP000502508"/>
    </source>
</evidence>
<reference evidence="1 2" key="2">
    <citation type="submission" date="2020-03" db="EMBL/GenBank/DDBJ databases">
        <authorList>
            <person name="Ichikawa N."/>
            <person name="Kimura A."/>
            <person name="Kitahashi Y."/>
            <person name="Uohara A."/>
        </authorList>
    </citation>
    <scope>NUCLEOTIDE SEQUENCE [LARGE SCALE GENOMIC DNA]</scope>
    <source>
        <strain evidence="1 2">NBRC 107702</strain>
    </source>
</reference>
<reference evidence="1 2" key="1">
    <citation type="submission" date="2020-03" db="EMBL/GenBank/DDBJ databases">
        <title>Whole genome shotgun sequence of Phytohabitans flavus NBRC 107702.</title>
        <authorList>
            <person name="Komaki H."/>
            <person name="Tamura T."/>
        </authorList>
    </citation>
    <scope>NUCLEOTIDE SEQUENCE [LARGE SCALE GENOMIC DNA]</scope>
    <source>
        <strain evidence="1 2">NBRC 107702</strain>
    </source>
</reference>
<keyword evidence="2" id="KW-1185">Reference proteome</keyword>
<sequence length="472" mass="51971">MSGAVLDGVRTHHSGVNPDMPAATTLAHLIDNLVTGPPTTTALQHLHDVAADQDPLPIADAVTSELTGRNLPAEHLRQIGRWLSEYGTRRNAVALGILLLGLAGDHRDRDLLLLLGSLEDLSLYAAVALTRSQPDRDQALFDLAARVAGWGRIQTVRRLAGTQDPQIKAWLLRHGFRNRIMDEYLAHLAATTGDLLSALTTPPVDDELLDGAGDILAALCLGGPAKDITDYPAAPETIDQYLTLVTQRPPSLTRVDVVLRLARFLTSDQAVSLNWTDTHRARMRRTCDRLVEQSDWLLAVDHAMDSPDLPQFRLAIWPARQLGIPTRTRIRARVHQHPDDGYLWQALTDDIDDVLVLAHQLLPLDHLANGPTLDVGLRADQPHHILDLIVSRLDAHPGKGWSLIRIALANPTIRNRNMAIRALTAWPPDTIADHVVAALQHASMIEPDPSVRGRMRQLLATWTTQGERHAAE</sequence>